<sequence length="70" mass="8667">ERYGEDEVYHDCFIGYLPPYYDWQPSRYWINVSENSQSSFLWLYDIKDKQYLQWHRTALGGCFIRPVFKF</sequence>
<dbReference type="AlphaFoldDB" id="A0A3E4QAS6"/>
<proteinExistence type="predicted"/>
<feature type="non-terminal residue" evidence="1">
    <location>
        <position position="1"/>
    </location>
</feature>
<accession>A0A3E4QAS6</accession>
<dbReference type="Proteomes" id="UP000260835">
    <property type="component" value="Unassembled WGS sequence"/>
</dbReference>
<organism evidence="1 2">
    <name type="scientific">Prevotella disiens</name>
    <dbReference type="NCBI Taxonomy" id="28130"/>
    <lineage>
        <taxon>Bacteria</taxon>
        <taxon>Pseudomonadati</taxon>
        <taxon>Bacteroidota</taxon>
        <taxon>Bacteroidia</taxon>
        <taxon>Bacteroidales</taxon>
        <taxon>Prevotellaceae</taxon>
        <taxon>Prevotella</taxon>
    </lineage>
</organism>
<name>A0A3E4QAS6_9BACT</name>
<evidence type="ECO:0000313" key="2">
    <source>
        <dbReference type="Proteomes" id="UP000260835"/>
    </source>
</evidence>
<protein>
    <submittedName>
        <fullName evidence="1">Uncharacterized protein</fullName>
    </submittedName>
</protein>
<dbReference type="EMBL" id="QSRD01000150">
    <property type="protein sequence ID" value="RGK90928.1"/>
    <property type="molecule type" value="Genomic_DNA"/>
</dbReference>
<comment type="caution">
    <text evidence="1">The sequence shown here is derived from an EMBL/GenBank/DDBJ whole genome shotgun (WGS) entry which is preliminary data.</text>
</comment>
<reference evidence="1 2" key="1">
    <citation type="submission" date="2018-08" db="EMBL/GenBank/DDBJ databases">
        <title>A genome reference for cultivated species of the human gut microbiota.</title>
        <authorList>
            <person name="Zou Y."/>
            <person name="Xue W."/>
            <person name="Luo G."/>
        </authorList>
    </citation>
    <scope>NUCLEOTIDE SEQUENCE [LARGE SCALE GENOMIC DNA]</scope>
    <source>
        <strain evidence="1 2">TF09-12</strain>
    </source>
</reference>
<gene>
    <name evidence="1" type="ORF">DXC89_11310</name>
</gene>
<evidence type="ECO:0000313" key="1">
    <source>
        <dbReference type="EMBL" id="RGK90928.1"/>
    </source>
</evidence>